<proteinExistence type="predicted"/>
<keyword evidence="3" id="KW-1003">Cell membrane</keyword>
<dbReference type="Proteomes" id="UP000078046">
    <property type="component" value="Unassembled WGS sequence"/>
</dbReference>
<keyword evidence="7 11" id="KW-0472">Membrane</keyword>
<evidence type="ECO:0000256" key="1">
    <source>
        <dbReference type="ARBA" id="ARBA00004120"/>
    </source>
</evidence>
<evidence type="ECO:0000256" key="11">
    <source>
        <dbReference type="SAM" id="Phobius"/>
    </source>
</evidence>
<reference evidence="12 13" key="1">
    <citation type="submission" date="2016-04" db="EMBL/GenBank/DDBJ databases">
        <title>The genome of Intoshia linei affirms orthonectids as highly simplified spiralians.</title>
        <authorList>
            <person name="Mikhailov K.V."/>
            <person name="Slusarev G.S."/>
            <person name="Nikitin M.A."/>
            <person name="Logacheva M.D."/>
            <person name="Penin A."/>
            <person name="Aleoshin V."/>
            <person name="Panchin Y.V."/>
        </authorList>
    </citation>
    <scope>NUCLEOTIDE SEQUENCE [LARGE SCALE GENOMIC DNA]</scope>
    <source>
        <strain evidence="12">Intl2013</strain>
        <tissue evidence="12">Whole animal</tissue>
    </source>
</reference>
<comment type="caution">
    <text evidence="12">The sequence shown here is derived from an EMBL/GenBank/DDBJ whole genome shotgun (WGS) entry which is preliminary data.</text>
</comment>
<organism evidence="12 13">
    <name type="scientific">Intoshia linei</name>
    <dbReference type="NCBI Taxonomy" id="1819745"/>
    <lineage>
        <taxon>Eukaryota</taxon>
        <taxon>Metazoa</taxon>
        <taxon>Spiralia</taxon>
        <taxon>Lophotrochozoa</taxon>
        <taxon>Mesozoa</taxon>
        <taxon>Orthonectida</taxon>
        <taxon>Rhopaluridae</taxon>
        <taxon>Intoshia</taxon>
    </lineage>
</organism>
<keyword evidence="10" id="KW-0175">Coiled coil</keyword>
<gene>
    <name evidence="12" type="ORF">A3Q56_04746</name>
</gene>
<feature type="coiled-coil region" evidence="10">
    <location>
        <begin position="345"/>
        <end position="416"/>
    </location>
</feature>
<keyword evidence="9" id="KW-0966">Cell projection</keyword>
<keyword evidence="8" id="KW-0206">Cytoskeleton</keyword>
<feature type="coiled-coil region" evidence="10">
    <location>
        <begin position="259"/>
        <end position="310"/>
    </location>
</feature>
<evidence type="ECO:0000256" key="10">
    <source>
        <dbReference type="SAM" id="Coils"/>
    </source>
</evidence>
<evidence type="ECO:0000256" key="8">
    <source>
        <dbReference type="ARBA" id="ARBA00023212"/>
    </source>
</evidence>
<feature type="coiled-coil region" evidence="10">
    <location>
        <begin position="179"/>
        <end position="213"/>
    </location>
</feature>
<dbReference type="EMBL" id="LWCA01000641">
    <property type="protein sequence ID" value="OAF67517.1"/>
    <property type="molecule type" value="Genomic_DNA"/>
</dbReference>
<feature type="non-terminal residue" evidence="12">
    <location>
        <position position="642"/>
    </location>
</feature>
<accession>A0A177AZP9</accession>
<feature type="transmembrane region" description="Helical" evidence="11">
    <location>
        <begin position="25"/>
        <end position="46"/>
    </location>
</feature>
<feature type="coiled-coil region" evidence="10">
    <location>
        <begin position="448"/>
        <end position="498"/>
    </location>
</feature>
<evidence type="ECO:0000313" key="12">
    <source>
        <dbReference type="EMBL" id="OAF67517.1"/>
    </source>
</evidence>
<keyword evidence="13" id="KW-1185">Reference proteome</keyword>
<sequence length="642" mass="75424">MPQNCLSVDASITNANITGVDSTGWIITVVLGFMTGIIILLILYRFKRKSFDPSKFPKLPKFPNRKYKTNDSSSLKEVKTDKNKKRKTLDLSSMFATGPGVSDNNLERLEDYEKERCLMDAFLCDNIASADAALLDNDLEAMDDLEADLSEEYIMTLIQILRIILSDRELSEEETNEMIENITKESKKEMDEIKQMNQDKKITKNEYNDKINEIIKKQQVKIKSEINDNNKINKNEAGILLTKFDEQVKNIDQQRNIDRDKQEKAIEERLAKRKKLLNETISESVCNSRLQELKERRTRHETTLNQLLDDEKLDKKTVDNIMSSFDKKQLELKKKLDNNESNLKKQLFEKLKKQKETELEKLAKSHLLEKKELSNELENGSVDISKLNNMYTAHRIEKLELENNIDEKEKQSYLNLQSDIYDNDQVELDKLDQECYQMFLSVKSDIDIEDLIENNKKHMEEYKEKQKIKKKKLIHQYEKEAEENKNKYKKQVYNVQKEHEQMVQCQKESLEKVISSQQLDGDSKDVIMKNHEENMNSMNSKLSVERKRQQKMLEARMLKQQGKIADLKEKQETIEFENKRVKQKEFDELKENIEKEIALAEKNAATFKNNRLIEMKELHIERTQQLLADNDQKISNVIGGLQ</sequence>
<evidence type="ECO:0000313" key="13">
    <source>
        <dbReference type="Proteomes" id="UP000078046"/>
    </source>
</evidence>
<dbReference type="AlphaFoldDB" id="A0A177AZP9"/>
<evidence type="ECO:0000256" key="5">
    <source>
        <dbReference type="ARBA" id="ARBA00022692"/>
    </source>
</evidence>
<evidence type="ECO:0000256" key="6">
    <source>
        <dbReference type="ARBA" id="ARBA00022989"/>
    </source>
</evidence>
<evidence type="ECO:0000256" key="3">
    <source>
        <dbReference type="ARBA" id="ARBA00022475"/>
    </source>
</evidence>
<feature type="coiled-coil region" evidence="10">
    <location>
        <begin position="528"/>
        <end position="610"/>
    </location>
</feature>
<dbReference type="GO" id="GO:0007224">
    <property type="term" value="P:smoothened signaling pathway"/>
    <property type="evidence" value="ECO:0007669"/>
    <property type="project" value="InterPro"/>
</dbReference>
<keyword evidence="6 11" id="KW-1133">Transmembrane helix</keyword>
<evidence type="ECO:0000256" key="4">
    <source>
        <dbReference type="ARBA" id="ARBA00022490"/>
    </source>
</evidence>
<evidence type="ECO:0000256" key="2">
    <source>
        <dbReference type="ARBA" id="ARBA00004162"/>
    </source>
</evidence>
<protein>
    <submittedName>
        <fullName evidence="12">Uncharacterized protein</fullName>
    </submittedName>
</protein>
<dbReference type="InterPro" id="IPR026501">
    <property type="entry name" value="Limbin/EVC"/>
</dbReference>
<dbReference type="GO" id="GO:0060170">
    <property type="term" value="C:ciliary membrane"/>
    <property type="evidence" value="ECO:0007669"/>
    <property type="project" value="TreeGrafter"/>
</dbReference>
<keyword evidence="4" id="KW-0963">Cytoplasm</keyword>
<name>A0A177AZP9_9BILA</name>
<dbReference type="PANTHER" id="PTHR16795">
    <property type="entry name" value="LIMBIN/ELLIS-VAN CREVELD PROTEIN"/>
    <property type="match status" value="1"/>
</dbReference>
<keyword evidence="5 11" id="KW-0812">Transmembrane</keyword>
<dbReference type="GO" id="GO:0098797">
    <property type="term" value="C:plasma membrane protein complex"/>
    <property type="evidence" value="ECO:0007669"/>
    <property type="project" value="TreeGrafter"/>
</dbReference>
<evidence type="ECO:0000256" key="7">
    <source>
        <dbReference type="ARBA" id="ARBA00023136"/>
    </source>
</evidence>
<evidence type="ECO:0000256" key="9">
    <source>
        <dbReference type="ARBA" id="ARBA00023273"/>
    </source>
</evidence>
<comment type="subcellular location">
    <subcellularLocation>
        <location evidence="2">Cell membrane</location>
        <topology evidence="2">Single-pass membrane protein</topology>
    </subcellularLocation>
    <subcellularLocation>
        <location evidence="1">Cytoplasm</location>
        <location evidence="1">Cytoskeleton</location>
        <location evidence="1">Cilium basal body</location>
    </subcellularLocation>
</comment>
<dbReference type="OrthoDB" id="5977401at2759"/>